<evidence type="ECO:0000259" key="1">
    <source>
        <dbReference type="Pfam" id="PF07727"/>
    </source>
</evidence>
<evidence type="ECO:0000313" key="2">
    <source>
        <dbReference type="EMBL" id="GJT94449.1"/>
    </source>
</evidence>
<dbReference type="InterPro" id="IPR013103">
    <property type="entry name" value="RVT_2"/>
</dbReference>
<organism evidence="2 3">
    <name type="scientific">Tanacetum coccineum</name>
    <dbReference type="NCBI Taxonomy" id="301880"/>
    <lineage>
        <taxon>Eukaryota</taxon>
        <taxon>Viridiplantae</taxon>
        <taxon>Streptophyta</taxon>
        <taxon>Embryophyta</taxon>
        <taxon>Tracheophyta</taxon>
        <taxon>Spermatophyta</taxon>
        <taxon>Magnoliopsida</taxon>
        <taxon>eudicotyledons</taxon>
        <taxon>Gunneridae</taxon>
        <taxon>Pentapetalae</taxon>
        <taxon>asterids</taxon>
        <taxon>campanulids</taxon>
        <taxon>Asterales</taxon>
        <taxon>Asteraceae</taxon>
        <taxon>Asteroideae</taxon>
        <taxon>Anthemideae</taxon>
        <taxon>Anthemidinae</taxon>
        <taxon>Tanacetum</taxon>
    </lineage>
</organism>
<reference evidence="2" key="1">
    <citation type="journal article" date="2022" name="Int. J. Mol. Sci.">
        <title>Draft Genome of Tanacetum Coccineum: Genomic Comparison of Closely Related Tanacetum-Family Plants.</title>
        <authorList>
            <person name="Yamashiro T."/>
            <person name="Shiraishi A."/>
            <person name="Nakayama K."/>
            <person name="Satake H."/>
        </authorList>
    </citation>
    <scope>NUCLEOTIDE SEQUENCE</scope>
</reference>
<keyword evidence="3" id="KW-1185">Reference proteome</keyword>
<evidence type="ECO:0000313" key="3">
    <source>
        <dbReference type="Proteomes" id="UP001151760"/>
    </source>
</evidence>
<dbReference type="Pfam" id="PF07727">
    <property type="entry name" value="RVT_2"/>
    <property type="match status" value="1"/>
</dbReference>
<feature type="domain" description="Reverse transcriptase Ty1/copia-type" evidence="1">
    <location>
        <begin position="58"/>
        <end position="123"/>
    </location>
</feature>
<accession>A0ABQ5I2X1</accession>
<dbReference type="EMBL" id="BQNB010020297">
    <property type="protein sequence ID" value="GJT94449.1"/>
    <property type="molecule type" value="Genomic_DNA"/>
</dbReference>
<proteinExistence type="predicted"/>
<sequence length="135" mass="15604">MFALTVSTAEPTNIKEAMADHTLIEAMQEKLHQFDRLKVWELVEKHLGKTVINLKSLVFYNGPLKEEVYVSQPHKFIDPDHPEKVYRLRKELYGLKQALRVWYDKLLTLLMFKGFTKDADHAGCLDTRKSTSGGI</sequence>
<comment type="caution">
    <text evidence="2">The sequence shown here is derived from an EMBL/GenBank/DDBJ whole genome shotgun (WGS) entry which is preliminary data.</text>
</comment>
<reference evidence="2" key="2">
    <citation type="submission" date="2022-01" db="EMBL/GenBank/DDBJ databases">
        <authorList>
            <person name="Yamashiro T."/>
            <person name="Shiraishi A."/>
            <person name="Satake H."/>
            <person name="Nakayama K."/>
        </authorList>
    </citation>
    <scope>NUCLEOTIDE SEQUENCE</scope>
</reference>
<name>A0ABQ5I2X1_9ASTR</name>
<protein>
    <submittedName>
        <fullName evidence="2">Gag-pol polyprotein</fullName>
    </submittedName>
</protein>
<gene>
    <name evidence="2" type="ORF">Tco_1089967</name>
</gene>
<dbReference type="Proteomes" id="UP001151760">
    <property type="component" value="Unassembled WGS sequence"/>
</dbReference>